<dbReference type="Gene3D" id="3.30.420.40">
    <property type="match status" value="2"/>
</dbReference>
<dbReference type="PANTHER" id="PTHR19375">
    <property type="entry name" value="HEAT SHOCK PROTEIN 70KDA"/>
    <property type="match status" value="1"/>
</dbReference>
<dbReference type="GO" id="GO:0140662">
    <property type="term" value="F:ATP-dependent protein folding chaperone"/>
    <property type="evidence" value="ECO:0007669"/>
    <property type="project" value="InterPro"/>
</dbReference>
<keyword evidence="7" id="KW-1185">Reference proteome</keyword>
<feature type="non-terminal residue" evidence="6">
    <location>
        <position position="1"/>
    </location>
</feature>
<proteinExistence type="predicted"/>
<reference evidence="6 7" key="1">
    <citation type="submission" date="2014-04" db="EMBL/GenBank/DDBJ databases">
        <authorList>
            <consortium name="DOE Joint Genome Institute"/>
            <person name="Kuo A."/>
            <person name="Kohler A."/>
            <person name="Costa M.D."/>
            <person name="Nagy L.G."/>
            <person name="Floudas D."/>
            <person name="Copeland A."/>
            <person name="Barry K.W."/>
            <person name="Cichocki N."/>
            <person name="Veneault-Fourrey C."/>
            <person name="LaButti K."/>
            <person name="Lindquist E.A."/>
            <person name="Lipzen A."/>
            <person name="Lundell T."/>
            <person name="Morin E."/>
            <person name="Murat C."/>
            <person name="Sun H."/>
            <person name="Tunlid A."/>
            <person name="Henrissat B."/>
            <person name="Grigoriev I.V."/>
            <person name="Hibbett D.S."/>
            <person name="Martin F."/>
            <person name="Nordberg H.P."/>
            <person name="Cantor M.N."/>
            <person name="Hua S.X."/>
        </authorList>
    </citation>
    <scope>NUCLEOTIDE SEQUENCE [LARGE SCALE GENOMIC DNA]</scope>
    <source>
        <strain evidence="6 7">441</strain>
    </source>
</reference>
<evidence type="ECO:0000256" key="5">
    <source>
        <dbReference type="ARBA" id="ARBA00048056"/>
    </source>
</evidence>
<dbReference type="HOGENOM" id="CLU_1264263_0_0_1"/>
<gene>
    <name evidence="6" type="ORF">PISMIDRAFT_638151</name>
</gene>
<evidence type="ECO:0000313" key="6">
    <source>
        <dbReference type="EMBL" id="KIK15800.1"/>
    </source>
</evidence>
<dbReference type="Gene3D" id="3.30.30.30">
    <property type="match status" value="1"/>
</dbReference>
<dbReference type="AlphaFoldDB" id="A0A0C9XTV6"/>
<dbReference type="STRING" id="765257.A0A0C9XTV6"/>
<dbReference type="GO" id="GO:0005524">
    <property type="term" value="F:ATP binding"/>
    <property type="evidence" value="ECO:0007669"/>
    <property type="project" value="UniProtKB-KW"/>
</dbReference>
<evidence type="ECO:0000256" key="2">
    <source>
        <dbReference type="ARBA" id="ARBA00022741"/>
    </source>
</evidence>
<keyword evidence="2" id="KW-0547">Nucleotide-binding</keyword>
<accession>A0A0C9XTV6</accession>
<dbReference type="InterPro" id="IPR013126">
    <property type="entry name" value="Hsp_70_fam"/>
</dbReference>
<protein>
    <recommendedName>
        <fullName evidence="1">non-chaperonin molecular chaperone ATPase</fullName>
        <ecNumber evidence="1">3.6.4.10</ecNumber>
    </recommendedName>
</protein>
<dbReference type="EC" id="3.6.4.10" evidence="1"/>
<dbReference type="Proteomes" id="UP000054018">
    <property type="component" value="Unassembled WGS sequence"/>
</dbReference>
<dbReference type="EMBL" id="KN833877">
    <property type="protein sequence ID" value="KIK15800.1"/>
    <property type="molecule type" value="Genomic_DNA"/>
</dbReference>
<sequence>LFNAGRLVGRKFNCTEAQADVKHFPFKVVGKAGQSYIHAGRVHGETKEFVSIHLNVRDGLLFDSGLRRRLCIINEPTTAAIVYGLDKKVTGECNVLIFDLGGGTFDASTIEGGYLRGQSLGGEDFDNRLVNHFIQEFKCKHKKDIVQPPCPPLSPHRLPAYQAYFSSATQTPHRNRLSLRGIDFYTSITHARFEELCQDLFRSTFEQSKRSFVTRRSTK</sequence>
<reference evidence="7" key="2">
    <citation type="submission" date="2015-01" db="EMBL/GenBank/DDBJ databases">
        <title>Evolutionary Origins and Diversification of the Mycorrhizal Mutualists.</title>
        <authorList>
            <consortium name="DOE Joint Genome Institute"/>
            <consortium name="Mycorrhizal Genomics Consortium"/>
            <person name="Kohler A."/>
            <person name="Kuo A."/>
            <person name="Nagy L.G."/>
            <person name="Floudas D."/>
            <person name="Copeland A."/>
            <person name="Barry K.W."/>
            <person name="Cichocki N."/>
            <person name="Veneault-Fourrey C."/>
            <person name="LaButti K."/>
            <person name="Lindquist E.A."/>
            <person name="Lipzen A."/>
            <person name="Lundell T."/>
            <person name="Morin E."/>
            <person name="Murat C."/>
            <person name="Riley R."/>
            <person name="Ohm R."/>
            <person name="Sun H."/>
            <person name="Tunlid A."/>
            <person name="Henrissat B."/>
            <person name="Grigoriev I.V."/>
            <person name="Hibbett D.S."/>
            <person name="Martin F."/>
        </authorList>
    </citation>
    <scope>NUCLEOTIDE SEQUENCE [LARGE SCALE GENOMIC DNA]</scope>
    <source>
        <strain evidence="7">441</strain>
    </source>
</reference>
<keyword evidence="4" id="KW-0143">Chaperone</keyword>
<dbReference type="Gene3D" id="3.90.640.10">
    <property type="entry name" value="Actin, Chain A, domain 4"/>
    <property type="match status" value="1"/>
</dbReference>
<feature type="non-terminal residue" evidence="6">
    <location>
        <position position="219"/>
    </location>
</feature>
<evidence type="ECO:0000256" key="4">
    <source>
        <dbReference type="ARBA" id="ARBA00023186"/>
    </source>
</evidence>
<dbReference type="Pfam" id="PF00012">
    <property type="entry name" value="HSP70"/>
    <property type="match status" value="1"/>
</dbReference>
<name>A0A0C9XTV6_9AGAM</name>
<evidence type="ECO:0000256" key="1">
    <source>
        <dbReference type="ARBA" id="ARBA00012554"/>
    </source>
</evidence>
<keyword evidence="3" id="KW-0067">ATP-binding</keyword>
<organism evidence="6 7">
    <name type="scientific">Pisolithus microcarpus 441</name>
    <dbReference type="NCBI Taxonomy" id="765257"/>
    <lineage>
        <taxon>Eukaryota</taxon>
        <taxon>Fungi</taxon>
        <taxon>Dikarya</taxon>
        <taxon>Basidiomycota</taxon>
        <taxon>Agaricomycotina</taxon>
        <taxon>Agaricomycetes</taxon>
        <taxon>Agaricomycetidae</taxon>
        <taxon>Boletales</taxon>
        <taxon>Sclerodermatineae</taxon>
        <taxon>Pisolithaceae</taxon>
        <taxon>Pisolithus</taxon>
    </lineage>
</organism>
<dbReference type="FunFam" id="3.30.30.30:FF:000005">
    <property type="entry name" value="Heat shock protein ssb1"/>
    <property type="match status" value="1"/>
</dbReference>
<dbReference type="SUPFAM" id="SSF53067">
    <property type="entry name" value="Actin-like ATPase domain"/>
    <property type="match status" value="1"/>
</dbReference>
<dbReference type="OrthoDB" id="2401965at2759"/>
<evidence type="ECO:0000256" key="3">
    <source>
        <dbReference type="ARBA" id="ARBA00022840"/>
    </source>
</evidence>
<dbReference type="InterPro" id="IPR043129">
    <property type="entry name" value="ATPase_NBD"/>
</dbReference>
<evidence type="ECO:0000313" key="7">
    <source>
        <dbReference type="Proteomes" id="UP000054018"/>
    </source>
</evidence>
<comment type="catalytic activity">
    <reaction evidence="5">
        <text>ATP + H2O = ADP + phosphate + H(+)</text>
        <dbReference type="Rhea" id="RHEA:13065"/>
        <dbReference type="ChEBI" id="CHEBI:15377"/>
        <dbReference type="ChEBI" id="CHEBI:15378"/>
        <dbReference type="ChEBI" id="CHEBI:30616"/>
        <dbReference type="ChEBI" id="CHEBI:43474"/>
        <dbReference type="ChEBI" id="CHEBI:456216"/>
        <dbReference type="EC" id="3.6.4.10"/>
    </reaction>
</comment>